<sequence length="381" mass="42165">MGACLSCNQSSTHDHQEQNKTPPNKNKDSITPTTTTPSSSPPVNVSSSLGAGMRDGESVPHTNNHHHHHHRVHGNNSATTGTAASSTPNNQDGTSAASLKGDKKNFYSRIPPLGRVGSTSADKDKGPSSGGKTSSSSITIIKDNNNAYSESKIAALFQHYKDPLEDAVLAEGIDRLCKDLEVKPEDFKMLVLAWKFDAEQMCRFSRQEFFQGMKTLKTDTLPGIQARLPDIVTQLGNDPVKFKDLYRFSFKFGLESELSQRVLPIEMATSLWRVVFSQKEPPILERWITFLESNPSIRGIPRDTWNMFLNLVETVGSDLSNYDDTEAWPSLFDDFVEFENDALNQNTINTINSTSSDGKPTSTSPTSNHHLNNRLTSHPLQ</sequence>
<dbReference type="InterPro" id="IPR005176">
    <property type="entry name" value="PONY_dom"/>
</dbReference>
<dbReference type="GO" id="GO:2000436">
    <property type="term" value="P:positive regulation of protein neddylation"/>
    <property type="evidence" value="ECO:0007669"/>
    <property type="project" value="UniProtKB-ARBA"/>
</dbReference>
<dbReference type="OMA" id="AWQVEAK"/>
<keyword evidence="7" id="KW-0472">Membrane</keyword>
<keyword evidence="14" id="KW-1185">Reference proteome</keyword>
<evidence type="ECO:0000313" key="14">
    <source>
        <dbReference type="Proteomes" id="UP000198287"/>
    </source>
</evidence>
<reference evidence="13 14" key="1">
    <citation type="submission" date="2015-12" db="EMBL/GenBank/DDBJ databases">
        <title>The genome of Folsomia candida.</title>
        <authorList>
            <person name="Faddeeva A."/>
            <person name="Derks M.F."/>
            <person name="Anvar Y."/>
            <person name="Smit S."/>
            <person name="Van Straalen N."/>
            <person name="Roelofs D."/>
        </authorList>
    </citation>
    <scope>NUCLEOTIDE SEQUENCE [LARGE SCALE GENOMIC DNA]</scope>
    <source>
        <strain evidence="13 14">VU population</strain>
        <tissue evidence="13">Whole body</tissue>
    </source>
</reference>
<dbReference type="Gene3D" id="1.10.238.200">
    <property type="entry name" value="Cullin, PONY binding domain"/>
    <property type="match status" value="1"/>
</dbReference>
<evidence type="ECO:0000256" key="9">
    <source>
        <dbReference type="ARBA" id="ARBA00023288"/>
    </source>
</evidence>
<evidence type="ECO:0000256" key="4">
    <source>
        <dbReference type="ARBA" id="ARBA00022475"/>
    </source>
</evidence>
<dbReference type="FunFam" id="1.10.238.10:FF:000126">
    <property type="entry name" value="DCN1-like protein"/>
    <property type="match status" value="1"/>
</dbReference>
<dbReference type="PANTHER" id="PTHR12281">
    <property type="entry name" value="RP42 RELATED"/>
    <property type="match status" value="1"/>
</dbReference>
<dbReference type="GO" id="GO:0000151">
    <property type="term" value="C:ubiquitin ligase complex"/>
    <property type="evidence" value="ECO:0007669"/>
    <property type="project" value="TreeGrafter"/>
</dbReference>
<keyword evidence="6" id="KW-0519">Myristate</keyword>
<dbReference type="PROSITE" id="PS51229">
    <property type="entry name" value="DCUN1"/>
    <property type="match status" value="1"/>
</dbReference>
<name>A0A226EFM4_FOLCA</name>
<dbReference type="STRING" id="158441.A0A226EFM4"/>
<dbReference type="GO" id="GO:0097602">
    <property type="term" value="F:cullin family protein binding"/>
    <property type="evidence" value="ECO:0007669"/>
    <property type="project" value="TreeGrafter"/>
</dbReference>
<evidence type="ECO:0000259" key="12">
    <source>
        <dbReference type="PROSITE" id="PS51229"/>
    </source>
</evidence>
<gene>
    <name evidence="13" type="ORF">Fcan01_09147</name>
</gene>
<evidence type="ECO:0000256" key="5">
    <source>
        <dbReference type="ARBA" id="ARBA00022490"/>
    </source>
</evidence>
<evidence type="ECO:0000256" key="8">
    <source>
        <dbReference type="ARBA" id="ARBA00023242"/>
    </source>
</evidence>
<comment type="function">
    <text evidence="10">Neddylation of cullins play an essential role in the regulation of SCF-type complexes activity.</text>
</comment>
<dbReference type="Pfam" id="PF03556">
    <property type="entry name" value="Cullin_binding"/>
    <property type="match status" value="1"/>
</dbReference>
<feature type="region of interest" description="Disordered" evidence="11">
    <location>
        <begin position="1"/>
        <end position="138"/>
    </location>
</feature>
<keyword evidence="9" id="KW-0449">Lipoprotein</keyword>
<feature type="compositionally biased region" description="Basic residues" evidence="11">
    <location>
        <begin position="63"/>
        <end position="73"/>
    </location>
</feature>
<keyword evidence="8" id="KW-0539">Nucleus</keyword>
<feature type="region of interest" description="Disordered" evidence="11">
    <location>
        <begin position="348"/>
        <end position="381"/>
    </location>
</feature>
<evidence type="ECO:0000256" key="10">
    <source>
        <dbReference type="RuleBase" id="RU410713"/>
    </source>
</evidence>
<dbReference type="Proteomes" id="UP000198287">
    <property type="component" value="Unassembled WGS sequence"/>
</dbReference>
<protein>
    <recommendedName>
        <fullName evidence="10">Defective in cullin neddylation protein</fullName>
    </recommendedName>
</protein>
<keyword evidence="4" id="KW-1003">Cell membrane</keyword>
<dbReference type="Gene3D" id="1.10.238.10">
    <property type="entry name" value="EF-hand"/>
    <property type="match status" value="1"/>
</dbReference>
<dbReference type="OrthoDB" id="27198at2759"/>
<keyword evidence="5" id="KW-0963">Cytoplasm</keyword>
<dbReference type="InterPro" id="IPR014764">
    <property type="entry name" value="DCN-prot"/>
</dbReference>
<feature type="compositionally biased region" description="Polar residues" evidence="11">
    <location>
        <begin position="1"/>
        <end position="11"/>
    </location>
</feature>
<comment type="caution">
    <text evidence="13">The sequence shown here is derived from an EMBL/GenBank/DDBJ whole genome shotgun (WGS) entry which is preliminary data.</text>
</comment>
<dbReference type="GO" id="GO:0005886">
    <property type="term" value="C:plasma membrane"/>
    <property type="evidence" value="ECO:0007669"/>
    <property type="project" value="UniProtKB-SubCell"/>
</dbReference>
<feature type="compositionally biased region" description="Polar residues" evidence="11">
    <location>
        <begin position="357"/>
        <end position="381"/>
    </location>
</feature>
<proteinExistence type="predicted"/>
<organism evidence="13 14">
    <name type="scientific">Folsomia candida</name>
    <name type="common">Springtail</name>
    <dbReference type="NCBI Taxonomy" id="158441"/>
    <lineage>
        <taxon>Eukaryota</taxon>
        <taxon>Metazoa</taxon>
        <taxon>Ecdysozoa</taxon>
        <taxon>Arthropoda</taxon>
        <taxon>Hexapoda</taxon>
        <taxon>Collembola</taxon>
        <taxon>Entomobryomorpha</taxon>
        <taxon>Isotomoidea</taxon>
        <taxon>Isotomidae</taxon>
        <taxon>Proisotominae</taxon>
        <taxon>Folsomia</taxon>
    </lineage>
</organism>
<feature type="compositionally biased region" description="Low complexity" evidence="11">
    <location>
        <begin position="31"/>
        <end position="48"/>
    </location>
</feature>
<dbReference type="GO" id="GO:0031624">
    <property type="term" value="F:ubiquitin conjugating enzyme binding"/>
    <property type="evidence" value="ECO:0007669"/>
    <property type="project" value="TreeGrafter"/>
</dbReference>
<dbReference type="GO" id="GO:0032182">
    <property type="term" value="F:ubiquitin-like protein binding"/>
    <property type="evidence" value="ECO:0007669"/>
    <property type="project" value="TreeGrafter"/>
</dbReference>
<dbReference type="GO" id="GO:0005634">
    <property type="term" value="C:nucleus"/>
    <property type="evidence" value="ECO:0007669"/>
    <property type="project" value="UniProtKB-SubCell"/>
</dbReference>
<evidence type="ECO:0000256" key="7">
    <source>
        <dbReference type="ARBA" id="ARBA00023136"/>
    </source>
</evidence>
<evidence type="ECO:0000256" key="11">
    <source>
        <dbReference type="SAM" id="MobiDB-lite"/>
    </source>
</evidence>
<evidence type="ECO:0000256" key="2">
    <source>
        <dbReference type="ARBA" id="ARBA00004236"/>
    </source>
</evidence>
<dbReference type="GO" id="GO:0045116">
    <property type="term" value="P:protein neddylation"/>
    <property type="evidence" value="ECO:0007669"/>
    <property type="project" value="TreeGrafter"/>
</dbReference>
<evidence type="ECO:0000256" key="1">
    <source>
        <dbReference type="ARBA" id="ARBA00004123"/>
    </source>
</evidence>
<comment type="subcellular location">
    <subcellularLocation>
        <location evidence="2">Cell membrane</location>
    </subcellularLocation>
    <subcellularLocation>
        <location evidence="3">Cytoplasm</location>
        <location evidence="3">Perinuclear region</location>
    </subcellularLocation>
    <subcellularLocation>
        <location evidence="1">Nucleus</location>
    </subcellularLocation>
</comment>
<evidence type="ECO:0000256" key="3">
    <source>
        <dbReference type="ARBA" id="ARBA00004556"/>
    </source>
</evidence>
<evidence type="ECO:0000256" key="6">
    <source>
        <dbReference type="ARBA" id="ARBA00022707"/>
    </source>
</evidence>
<dbReference type="FunFam" id="1.10.238.200:FF:000003">
    <property type="entry name" value="DCN1-like protein 3"/>
    <property type="match status" value="1"/>
</dbReference>
<dbReference type="EMBL" id="LNIX01000004">
    <property type="protein sequence ID" value="OXA55854.1"/>
    <property type="molecule type" value="Genomic_DNA"/>
</dbReference>
<dbReference type="AlphaFoldDB" id="A0A226EFM4"/>
<feature type="domain" description="DCUN1" evidence="12">
    <location>
        <begin position="148"/>
        <end position="340"/>
    </location>
</feature>
<feature type="compositionally biased region" description="Low complexity" evidence="11">
    <location>
        <begin position="74"/>
        <end position="90"/>
    </location>
</feature>
<dbReference type="PANTHER" id="PTHR12281:SF31">
    <property type="entry name" value="DCN1-LIKE PROTEIN 3"/>
    <property type="match status" value="1"/>
</dbReference>
<dbReference type="GO" id="GO:0048471">
    <property type="term" value="C:perinuclear region of cytoplasm"/>
    <property type="evidence" value="ECO:0007669"/>
    <property type="project" value="UniProtKB-SubCell"/>
</dbReference>
<evidence type="ECO:0000313" key="13">
    <source>
        <dbReference type="EMBL" id="OXA55854.1"/>
    </source>
</evidence>
<accession>A0A226EFM4</accession>
<dbReference type="InterPro" id="IPR042460">
    <property type="entry name" value="DCN1-like_PONY"/>
</dbReference>